<evidence type="ECO:0000256" key="3">
    <source>
        <dbReference type="SAM" id="Phobius"/>
    </source>
</evidence>
<dbReference type="GO" id="GO:0016787">
    <property type="term" value="F:hydrolase activity"/>
    <property type="evidence" value="ECO:0007669"/>
    <property type="project" value="UniProtKB-UniRule"/>
</dbReference>
<gene>
    <name evidence="5" type="ORF">Indivirus_1_8</name>
</gene>
<feature type="short sequence motif" description="GXGXXG" evidence="2">
    <location>
        <begin position="15"/>
        <end position="20"/>
    </location>
</feature>
<dbReference type="InterPro" id="IPR002641">
    <property type="entry name" value="PNPLA_dom"/>
</dbReference>
<keyword evidence="2" id="KW-0378">Hydrolase</keyword>
<sequence>MTDNVKYKKNLVLSGGGVKGIAHVGALFGLQTLNLLDKITTFSVASVGAIVASLYIIGYTPAELYDFVKLFDFQKLKNIDINNISNYGLDNGEKLNYVIKRLIKNKCQNENITLKEIYETYNKKIIYSVVCINDMNVYYLSYETDPEIELYKVIRMSSSIPLYFCPVLYNGKYYIDGGAWDNYPMCCFENQLDETIGLFLYGGKVTVKDIEDTETYLLQIMRCLYYSFTMQARKGYEKNTINIHLEHVSVLEFEITQEMKDILFIIGFQSVLEQKDKLF</sequence>
<feature type="domain" description="PNPLA" evidence="4">
    <location>
        <begin position="11"/>
        <end position="189"/>
    </location>
</feature>
<dbReference type="EMBL" id="KY684085">
    <property type="protein sequence ID" value="ARF09385.1"/>
    <property type="molecule type" value="Genomic_DNA"/>
</dbReference>
<accession>A0A1V0SCF5</accession>
<evidence type="ECO:0000256" key="2">
    <source>
        <dbReference type="PROSITE-ProRule" id="PRU01161"/>
    </source>
</evidence>
<name>A0A1V0SCF5_9VIRU</name>
<proteinExistence type="predicted"/>
<dbReference type="PANTHER" id="PTHR46394:SF1">
    <property type="entry name" value="PNPLA DOMAIN-CONTAINING PROTEIN"/>
    <property type="match status" value="1"/>
</dbReference>
<comment type="caution">
    <text evidence="2">Lacks conserved residue(s) required for the propagation of feature annotation.</text>
</comment>
<organism evidence="5">
    <name type="scientific">Indivirus ILV1</name>
    <dbReference type="NCBI Taxonomy" id="1977633"/>
    <lineage>
        <taxon>Viruses</taxon>
        <taxon>Varidnaviria</taxon>
        <taxon>Bamfordvirae</taxon>
        <taxon>Nucleocytoviricota</taxon>
        <taxon>Megaviricetes</taxon>
        <taxon>Imitervirales</taxon>
        <taxon>Mimiviridae</taxon>
        <taxon>Klosneuvirinae</taxon>
        <taxon>Indivirus</taxon>
    </lineage>
</organism>
<keyword evidence="3" id="KW-1133">Transmembrane helix</keyword>
<keyword evidence="3" id="KW-0472">Membrane</keyword>
<dbReference type="SUPFAM" id="SSF52151">
    <property type="entry name" value="FabD/lysophospholipase-like"/>
    <property type="match status" value="1"/>
</dbReference>
<dbReference type="InterPro" id="IPR052580">
    <property type="entry name" value="Lipid_Hydrolase"/>
</dbReference>
<evidence type="ECO:0000313" key="5">
    <source>
        <dbReference type="EMBL" id="ARF09385.1"/>
    </source>
</evidence>
<dbReference type="GO" id="GO:0016042">
    <property type="term" value="P:lipid catabolic process"/>
    <property type="evidence" value="ECO:0007669"/>
    <property type="project" value="UniProtKB-UniRule"/>
</dbReference>
<feature type="active site" description="Proton acceptor" evidence="2">
    <location>
        <position position="176"/>
    </location>
</feature>
<keyword evidence="2" id="KW-0442">Lipid degradation</keyword>
<protein>
    <submittedName>
        <fullName evidence="5">Patatin-like phospholipase</fullName>
    </submittedName>
</protein>
<dbReference type="Pfam" id="PF01734">
    <property type="entry name" value="Patatin"/>
    <property type="match status" value="1"/>
</dbReference>
<feature type="active site" description="Nucleophile" evidence="2">
    <location>
        <position position="46"/>
    </location>
</feature>
<evidence type="ECO:0000259" key="4">
    <source>
        <dbReference type="PROSITE" id="PS51635"/>
    </source>
</evidence>
<keyword evidence="3" id="KW-0812">Transmembrane</keyword>
<reference evidence="5" key="1">
    <citation type="journal article" date="2017" name="Science">
        <title>Giant viruses with an expanded complement of translation system components.</title>
        <authorList>
            <person name="Schulz F."/>
            <person name="Yutin N."/>
            <person name="Ivanova N.N."/>
            <person name="Ortega D.R."/>
            <person name="Lee T.K."/>
            <person name="Vierheilig J."/>
            <person name="Daims H."/>
            <person name="Horn M."/>
            <person name="Wagner M."/>
            <person name="Jensen G.J."/>
            <person name="Kyrpides N.C."/>
            <person name="Koonin E.V."/>
            <person name="Woyke T."/>
        </authorList>
    </citation>
    <scope>NUCLEOTIDE SEQUENCE</scope>
    <source>
        <strain evidence="5">ILV1</strain>
    </source>
</reference>
<dbReference type="Gene3D" id="3.40.1090.10">
    <property type="entry name" value="Cytosolic phospholipase A2 catalytic domain"/>
    <property type="match status" value="2"/>
</dbReference>
<evidence type="ECO:0000256" key="1">
    <source>
        <dbReference type="ARBA" id="ARBA00023098"/>
    </source>
</evidence>
<dbReference type="PROSITE" id="PS51635">
    <property type="entry name" value="PNPLA"/>
    <property type="match status" value="1"/>
</dbReference>
<dbReference type="PANTHER" id="PTHR46394">
    <property type="entry name" value="ANNEXIN"/>
    <property type="match status" value="1"/>
</dbReference>
<dbReference type="InterPro" id="IPR016035">
    <property type="entry name" value="Acyl_Trfase/lysoPLipase"/>
</dbReference>
<feature type="short sequence motif" description="DGA/G" evidence="2">
    <location>
        <begin position="176"/>
        <end position="178"/>
    </location>
</feature>
<keyword evidence="1 2" id="KW-0443">Lipid metabolism</keyword>
<feature type="transmembrane region" description="Helical" evidence="3">
    <location>
        <begin position="39"/>
        <end position="59"/>
    </location>
</feature>